<dbReference type="GO" id="GO:0016740">
    <property type="term" value="F:transferase activity"/>
    <property type="evidence" value="ECO:0007669"/>
    <property type="project" value="UniProtKB-KW"/>
</dbReference>
<keyword evidence="1" id="KW-0808">Transferase</keyword>
<dbReference type="AlphaFoldDB" id="A0A1D6FAK8"/>
<evidence type="ECO:0000313" key="1">
    <source>
        <dbReference type="EMBL" id="AQK89100.1"/>
    </source>
</evidence>
<reference evidence="1" key="1">
    <citation type="submission" date="2015-12" db="EMBL/GenBank/DDBJ databases">
        <title>Update maize B73 reference genome by single molecule sequencing technologies.</title>
        <authorList>
            <consortium name="Maize Genome Sequencing Project"/>
            <person name="Ware D."/>
        </authorList>
    </citation>
    <scope>NUCLEOTIDE SEQUENCE</scope>
    <source>
        <tissue evidence="1">Seedling</tissue>
    </source>
</reference>
<sequence length="81" mass="8651">MSSLSKWVGCLTFIKLKGLNPVMADASSISVMFPEYAARNRSVKPIFKQTKEIDDHLGWVFPAAANEEPGAGPTLSTAPGA</sequence>
<dbReference type="EMBL" id="CM000784">
    <property type="protein sequence ID" value="AQK89100.1"/>
    <property type="molecule type" value="Genomic_DNA"/>
</dbReference>
<proteinExistence type="predicted"/>
<organism evidence="1">
    <name type="scientific">Zea mays</name>
    <name type="common">Maize</name>
    <dbReference type="NCBI Taxonomy" id="4577"/>
    <lineage>
        <taxon>Eukaryota</taxon>
        <taxon>Viridiplantae</taxon>
        <taxon>Streptophyta</taxon>
        <taxon>Embryophyta</taxon>
        <taxon>Tracheophyta</taxon>
        <taxon>Spermatophyta</taxon>
        <taxon>Magnoliopsida</taxon>
        <taxon>Liliopsida</taxon>
        <taxon>Poales</taxon>
        <taxon>Poaceae</taxon>
        <taxon>PACMAD clade</taxon>
        <taxon>Panicoideae</taxon>
        <taxon>Andropogonodae</taxon>
        <taxon>Andropogoneae</taxon>
        <taxon>Tripsacinae</taxon>
        <taxon>Zea</taxon>
    </lineage>
</organism>
<name>A0A1D6FAK8_MAIZE</name>
<accession>A0A1D6FAK8</accession>
<protein>
    <submittedName>
        <fullName evidence="1">Glutathione S-transferase family protein</fullName>
    </submittedName>
</protein>
<dbReference type="InParanoid" id="A0A1D6FAK8"/>
<gene>
    <name evidence="1" type="ORF">ZEAMMB73_Zm00001d008172</name>
</gene>